<dbReference type="InterPro" id="IPR018378">
    <property type="entry name" value="C-type_lectin_CS"/>
</dbReference>
<evidence type="ECO:0000259" key="5">
    <source>
        <dbReference type="PROSITE" id="PS50041"/>
    </source>
</evidence>
<gene>
    <name evidence="7" type="primary">LOC109470707</name>
</gene>
<dbReference type="InterPro" id="IPR016186">
    <property type="entry name" value="C-type_lectin-like/link_sf"/>
</dbReference>
<keyword evidence="1" id="KW-0430">Lectin</keyword>
<dbReference type="KEGG" id="bbel:109470707"/>
<dbReference type="AlphaFoldDB" id="A0A6P4Y8F2"/>
<feature type="region of interest" description="Disordered" evidence="3">
    <location>
        <begin position="222"/>
        <end position="247"/>
    </location>
</feature>
<dbReference type="SMART" id="SM00034">
    <property type="entry name" value="CLECT"/>
    <property type="match status" value="1"/>
</dbReference>
<dbReference type="Gene3D" id="1.20.1480.30">
    <property type="entry name" value="Designed four-helix bundle protein"/>
    <property type="match status" value="1"/>
</dbReference>
<dbReference type="InterPro" id="IPR001304">
    <property type="entry name" value="C-type_lectin-like"/>
</dbReference>
<dbReference type="PANTHER" id="PTHR22799:SF6">
    <property type="entry name" value="C-TYPE LECTIN DOMAIN FAMILY 4 MEMBER M-LIKE"/>
    <property type="match status" value="1"/>
</dbReference>
<dbReference type="FunFam" id="3.10.100.10:FF:000103">
    <property type="entry name" value="Uncharacterized protein"/>
    <property type="match status" value="1"/>
</dbReference>
<protein>
    <submittedName>
        <fullName evidence="7">CD209 antigen-like</fullName>
    </submittedName>
</protein>
<dbReference type="OrthoDB" id="6162243at2759"/>
<dbReference type="GO" id="GO:0030246">
    <property type="term" value="F:carbohydrate binding"/>
    <property type="evidence" value="ECO:0007669"/>
    <property type="project" value="UniProtKB-KW"/>
</dbReference>
<evidence type="ECO:0000256" key="3">
    <source>
        <dbReference type="SAM" id="MobiDB-lite"/>
    </source>
</evidence>
<evidence type="ECO:0000313" key="6">
    <source>
        <dbReference type="Proteomes" id="UP000515135"/>
    </source>
</evidence>
<dbReference type="PROSITE" id="PS50041">
    <property type="entry name" value="C_TYPE_LECTIN_2"/>
    <property type="match status" value="1"/>
</dbReference>
<dbReference type="Pfam" id="PF00059">
    <property type="entry name" value="Lectin_C"/>
    <property type="match status" value="1"/>
</dbReference>
<keyword evidence="4" id="KW-1133">Transmembrane helix</keyword>
<accession>A0A6P4Y8F2</accession>
<reference evidence="7" key="1">
    <citation type="submission" date="2025-08" db="UniProtKB">
        <authorList>
            <consortium name="RefSeq"/>
        </authorList>
    </citation>
    <scope>IDENTIFICATION</scope>
    <source>
        <tissue evidence="7">Gonad</tissue>
    </source>
</reference>
<dbReference type="PANTHER" id="PTHR22799">
    <property type="entry name" value="TETRANECTIN-RELATED"/>
    <property type="match status" value="1"/>
</dbReference>
<dbReference type="Gene3D" id="3.10.100.10">
    <property type="entry name" value="Mannose-Binding Protein A, subunit A"/>
    <property type="match status" value="1"/>
</dbReference>
<dbReference type="CDD" id="cd00037">
    <property type="entry name" value="CLECT"/>
    <property type="match status" value="1"/>
</dbReference>
<organism evidence="6 7">
    <name type="scientific">Branchiostoma belcheri</name>
    <name type="common">Amphioxus</name>
    <dbReference type="NCBI Taxonomy" id="7741"/>
    <lineage>
        <taxon>Eukaryota</taxon>
        <taxon>Metazoa</taxon>
        <taxon>Chordata</taxon>
        <taxon>Cephalochordata</taxon>
        <taxon>Leptocardii</taxon>
        <taxon>Amphioxiformes</taxon>
        <taxon>Branchiostomatidae</taxon>
        <taxon>Branchiostoma</taxon>
    </lineage>
</organism>
<keyword evidence="6" id="KW-1185">Reference proteome</keyword>
<sequence length="447" mass="50940">MFFLPDTTYPGGASSRRGVCSFLRARRSFLVAGIAVLLSLGVIGLAPLTFSNKQEISQLSTTVDALKVNQDNMRQLSATVDALKRDQDALKRDQDALKRDQDEVTRDQDEVKCDQNDIRQLSATVDILKRDQDALKRDQDALKRDQDEVKRDQDEVKCDQDDIRQLSATVDVLKRDQDALKRDQDAMKRDQDDVKGDQDDMRQLLTTVDALKRDQDALKRNQDALKRDQDNMKRNRDDVKGDQDDMRQLSTTVDALKRDQDALKRNQDALKCDQDDMRRLSTTVEALKCVLYKERKQTATLEKRLHEIKQTLPSCPEGYTMWRGTCFKAFDTSKTFSGAANACGADGGTLAMPQDAETNTFLASLSKSVSHIRAFWFGLHDRREEGRFQWMDGSALGSYRSWAPGQPDSHDGNEDCVLYPTSQKDKWHDRNCHQRAYFICQAAPERP</sequence>
<dbReference type="GeneID" id="109470707"/>
<feature type="transmembrane region" description="Helical" evidence="4">
    <location>
        <begin position="29"/>
        <end position="50"/>
    </location>
</feature>
<dbReference type="PROSITE" id="PS00615">
    <property type="entry name" value="C_TYPE_LECTIN_1"/>
    <property type="match status" value="1"/>
</dbReference>
<keyword evidence="2" id="KW-1015">Disulfide bond</keyword>
<evidence type="ECO:0000313" key="7">
    <source>
        <dbReference type="RefSeq" id="XP_019625320.1"/>
    </source>
</evidence>
<dbReference type="SUPFAM" id="SSF56436">
    <property type="entry name" value="C-type lectin-like"/>
    <property type="match status" value="1"/>
</dbReference>
<proteinExistence type="predicted"/>
<feature type="domain" description="C-type lectin" evidence="5">
    <location>
        <begin position="322"/>
        <end position="441"/>
    </location>
</feature>
<name>A0A6P4Y8F2_BRABE</name>
<dbReference type="InterPro" id="IPR016187">
    <property type="entry name" value="CTDL_fold"/>
</dbReference>
<keyword evidence="4" id="KW-0812">Transmembrane</keyword>
<dbReference type="InterPro" id="IPR051663">
    <property type="entry name" value="CLec_Tetranectin-domain"/>
</dbReference>
<dbReference type="Proteomes" id="UP000515135">
    <property type="component" value="Unplaced"/>
</dbReference>
<evidence type="ECO:0000256" key="2">
    <source>
        <dbReference type="ARBA" id="ARBA00023157"/>
    </source>
</evidence>
<keyword evidence="4" id="KW-0472">Membrane</keyword>
<dbReference type="RefSeq" id="XP_019625320.1">
    <property type="nucleotide sequence ID" value="XM_019769761.1"/>
</dbReference>
<evidence type="ECO:0000256" key="4">
    <source>
        <dbReference type="SAM" id="Phobius"/>
    </source>
</evidence>
<evidence type="ECO:0000256" key="1">
    <source>
        <dbReference type="ARBA" id="ARBA00022734"/>
    </source>
</evidence>